<reference evidence="3 4" key="1">
    <citation type="submission" date="2023-05" db="EMBL/GenBank/DDBJ databases">
        <title>Draft genome of Paenibacillus sp. CCS26.</title>
        <authorList>
            <person name="Akita H."/>
            <person name="Shinto Y."/>
            <person name="Kimura Z."/>
        </authorList>
    </citation>
    <scope>NUCLEOTIDE SEQUENCE [LARGE SCALE GENOMIC DNA]</scope>
    <source>
        <strain evidence="3 4">CCS26</strain>
    </source>
</reference>
<dbReference type="SMART" id="SM00530">
    <property type="entry name" value="HTH_XRE"/>
    <property type="match status" value="1"/>
</dbReference>
<dbReference type="SUPFAM" id="SSF47413">
    <property type="entry name" value="lambda repressor-like DNA-binding domains"/>
    <property type="match status" value="1"/>
</dbReference>
<dbReference type="InterPro" id="IPR010982">
    <property type="entry name" value="Lambda_DNA-bd_dom_sf"/>
</dbReference>
<dbReference type="PROSITE" id="PS50943">
    <property type="entry name" value="HTH_CROC1"/>
    <property type="match status" value="1"/>
</dbReference>
<gene>
    <name evidence="3" type="ORF">PghCCS26_47200</name>
</gene>
<evidence type="ECO:0000259" key="2">
    <source>
        <dbReference type="PROSITE" id="PS50943"/>
    </source>
</evidence>
<dbReference type="CDD" id="cd00093">
    <property type="entry name" value="HTH_XRE"/>
    <property type="match status" value="1"/>
</dbReference>
<dbReference type="RefSeq" id="WP_317981515.1">
    <property type="nucleotide sequence ID" value="NZ_BTCL01000021.1"/>
</dbReference>
<keyword evidence="4" id="KW-1185">Reference proteome</keyword>
<dbReference type="Gene3D" id="1.10.260.40">
    <property type="entry name" value="lambda repressor-like DNA-binding domains"/>
    <property type="match status" value="1"/>
</dbReference>
<proteinExistence type="predicted"/>
<keyword evidence="1" id="KW-0238">DNA-binding</keyword>
<name>A0ABQ6NSQ9_9BACL</name>
<dbReference type="Pfam" id="PF01381">
    <property type="entry name" value="HTH_3"/>
    <property type="match status" value="1"/>
</dbReference>
<dbReference type="PANTHER" id="PTHR46558">
    <property type="entry name" value="TRACRIPTIONAL REGULATORY PROTEIN-RELATED-RELATED"/>
    <property type="match status" value="1"/>
</dbReference>
<protein>
    <recommendedName>
        <fullName evidence="2">HTH cro/C1-type domain-containing protein</fullName>
    </recommendedName>
</protein>
<dbReference type="InterPro" id="IPR001387">
    <property type="entry name" value="Cro/C1-type_HTH"/>
</dbReference>
<evidence type="ECO:0000313" key="3">
    <source>
        <dbReference type="EMBL" id="GMK47590.1"/>
    </source>
</evidence>
<evidence type="ECO:0000313" key="4">
    <source>
        <dbReference type="Proteomes" id="UP001285921"/>
    </source>
</evidence>
<dbReference type="EMBL" id="BTCL01000021">
    <property type="protein sequence ID" value="GMK47590.1"/>
    <property type="molecule type" value="Genomic_DNA"/>
</dbReference>
<dbReference type="PANTHER" id="PTHR46558:SF13">
    <property type="entry name" value="HTH-TYPE TRANSCRIPTIONAL REGULATOR IMMR"/>
    <property type="match status" value="1"/>
</dbReference>
<comment type="caution">
    <text evidence="3">The sequence shown here is derived from an EMBL/GenBank/DDBJ whole genome shotgun (WGS) entry which is preliminary data.</text>
</comment>
<organism evidence="3 4">
    <name type="scientific">Paenibacillus glycanilyticus</name>
    <dbReference type="NCBI Taxonomy" id="126569"/>
    <lineage>
        <taxon>Bacteria</taxon>
        <taxon>Bacillati</taxon>
        <taxon>Bacillota</taxon>
        <taxon>Bacilli</taxon>
        <taxon>Bacillales</taxon>
        <taxon>Paenibacillaceae</taxon>
        <taxon>Paenibacillus</taxon>
    </lineage>
</organism>
<accession>A0ABQ6NSQ9</accession>
<feature type="domain" description="HTH cro/C1-type" evidence="2">
    <location>
        <begin position="8"/>
        <end position="63"/>
    </location>
</feature>
<sequence>MSTLGSRLKQLREKAGITQRELSEFMEYKTTRSIQRIEADESTIDHTQLIKLADYFNVSTDYLLGRSDKER</sequence>
<dbReference type="Proteomes" id="UP001285921">
    <property type="component" value="Unassembled WGS sequence"/>
</dbReference>
<evidence type="ECO:0000256" key="1">
    <source>
        <dbReference type="ARBA" id="ARBA00023125"/>
    </source>
</evidence>